<dbReference type="Gene3D" id="3.40.630.30">
    <property type="match status" value="1"/>
</dbReference>
<keyword evidence="2" id="KW-0808">Transferase</keyword>
<reference evidence="3" key="1">
    <citation type="submission" date="2017-02" db="EMBL/GenBank/DDBJ databases">
        <authorList>
            <person name="Varghese N."/>
            <person name="Submissions S."/>
        </authorList>
    </citation>
    <scope>NUCLEOTIDE SEQUENCE [LARGE SCALE GENOMIC DNA]</scope>
    <source>
        <strain evidence="3">ATCC 700200</strain>
    </source>
</reference>
<evidence type="ECO:0000313" key="2">
    <source>
        <dbReference type="EMBL" id="SKA97823.1"/>
    </source>
</evidence>
<name>A0A1T4Y823_9BACT</name>
<dbReference type="EMBL" id="FUYE01000008">
    <property type="protein sequence ID" value="SKA97823.1"/>
    <property type="molecule type" value="Genomic_DNA"/>
</dbReference>
<dbReference type="Pfam" id="PF13302">
    <property type="entry name" value="Acetyltransf_3"/>
    <property type="match status" value="1"/>
</dbReference>
<dbReference type="STRING" id="48467.SAMN02745166_02622"/>
<sequence length="246" mass="27891">MTPSVKLRSWREEDFVPFAAMNADPEVMQYFPRLLTEEESRATFERFRDGIAQRGWGLWAVEVEGQFAGFTGLSEPKFTAHFTPCIEIGWRLHRAYWGRSIAYAAAQQAIHDAFHQRRLNQLVSFTAVLNHRSRRLMERLGFTHDPCDDFLHPALEENHPLRPHVLYRLAKNNHPVRLHSSQCTEVRDLRNATYPCSPISARMFITALGTKEPGSTYSGSLLPSALRSEQCALPPAGPMASSVGAR</sequence>
<dbReference type="PANTHER" id="PTHR43792">
    <property type="entry name" value="GNAT FAMILY, PUTATIVE (AFU_ORTHOLOGUE AFUA_3G00765)-RELATED-RELATED"/>
    <property type="match status" value="1"/>
</dbReference>
<accession>A0A1T4Y823</accession>
<dbReference type="GO" id="GO:0016747">
    <property type="term" value="F:acyltransferase activity, transferring groups other than amino-acyl groups"/>
    <property type="evidence" value="ECO:0007669"/>
    <property type="project" value="InterPro"/>
</dbReference>
<dbReference type="InterPro" id="IPR051531">
    <property type="entry name" value="N-acetyltransferase"/>
</dbReference>
<dbReference type="AlphaFoldDB" id="A0A1T4Y823"/>
<feature type="domain" description="N-acetyltransferase" evidence="1">
    <location>
        <begin position="5"/>
        <end position="162"/>
    </location>
</feature>
<proteinExistence type="predicted"/>
<dbReference type="SUPFAM" id="SSF55729">
    <property type="entry name" value="Acyl-CoA N-acyltransferases (Nat)"/>
    <property type="match status" value="1"/>
</dbReference>
<organism evidence="2 3">
    <name type="scientific">Prosthecobacter debontii</name>
    <dbReference type="NCBI Taxonomy" id="48467"/>
    <lineage>
        <taxon>Bacteria</taxon>
        <taxon>Pseudomonadati</taxon>
        <taxon>Verrucomicrobiota</taxon>
        <taxon>Verrucomicrobiia</taxon>
        <taxon>Verrucomicrobiales</taxon>
        <taxon>Verrucomicrobiaceae</taxon>
        <taxon>Prosthecobacter</taxon>
    </lineage>
</organism>
<protein>
    <submittedName>
        <fullName evidence="2">Protein N-acetyltransferase, RimJ/RimL family</fullName>
    </submittedName>
</protein>
<dbReference type="PANTHER" id="PTHR43792:SF1">
    <property type="entry name" value="N-ACETYLTRANSFERASE DOMAIN-CONTAINING PROTEIN"/>
    <property type="match status" value="1"/>
</dbReference>
<dbReference type="Proteomes" id="UP000190774">
    <property type="component" value="Unassembled WGS sequence"/>
</dbReference>
<keyword evidence="3" id="KW-1185">Reference proteome</keyword>
<evidence type="ECO:0000313" key="3">
    <source>
        <dbReference type="Proteomes" id="UP000190774"/>
    </source>
</evidence>
<dbReference type="InterPro" id="IPR016181">
    <property type="entry name" value="Acyl_CoA_acyltransferase"/>
</dbReference>
<gene>
    <name evidence="2" type="ORF">SAMN02745166_02622</name>
</gene>
<evidence type="ECO:0000259" key="1">
    <source>
        <dbReference type="PROSITE" id="PS51186"/>
    </source>
</evidence>
<dbReference type="PROSITE" id="PS51186">
    <property type="entry name" value="GNAT"/>
    <property type="match status" value="1"/>
</dbReference>
<dbReference type="InterPro" id="IPR000182">
    <property type="entry name" value="GNAT_dom"/>
</dbReference>